<sequence length="73" mass="7379">MSAIAHLPGPAWAAAHRTAVLVLAMVLLTATVLLAVVLLTGDTTAAVPPAARTFPDLPAYEDTCPNARVGAAC</sequence>
<dbReference type="Proteomes" id="UP000468828">
    <property type="component" value="Unassembled WGS sequence"/>
</dbReference>
<accession>A0A6P0ETC6</accession>
<evidence type="ECO:0000313" key="2">
    <source>
        <dbReference type="EMBL" id="NEK94195.1"/>
    </source>
</evidence>
<feature type="transmembrane region" description="Helical" evidence="1">
    <location>
        <begin position="20"/>
        <end position="39"/>
    </location>
</feature>
<protein>
    <submittedName>
        <fullName evidence="2">Uncharacterized protein</fullName>
    </submittedName>
</protein>
<dbReference type="RefSeq" id="WP_163610657.1">
    <property type="nucleotide sequence ID" value="NZ_JAAGWB010000017.1"/>
</dbReference>
<keyword evidence="1" id="KW-0472">Membrane</keyword>
<keyword evidence="4" id="KW-1185">Reference proteome</keyword>
<reference evidence="3 5" key="2">
    <citation type="submission" date="2020-02" db="EMBL/GenBank/DDBJ databases">
        <title>The WGS of Modestobacter muralis DSM 100205.</title>
        <authorList>
            <person name="Jiang Z."/>
        </authorList>
    </citation>
    <scope>NUCLEOTIDE SEQUENCE [LARGE SCALE GENOMIC DNA]</scope>
    <source>
        <strain evidence="3 5">DSM 100205</strain>
    </source>
</reference>
<dbReference type="Proteomes" id="UP000471152">
    <property type="component" value="Unassembled WGS sequence"/>
</dbReference>
<dbReference type="EMBL" id="JAAGWB010000017">
    <property type="protein sequence ID" value="NEN50963.1"/>
    <property type="molecule type" value="Genomic_DNA"/>
</dbReference>
<gene>
    <name evidence="3" type="ORF">G3R41_08415</name>
    <name evidence="2" type="ORF">GCU67_08410</name>
</gene>
<keyword evidence="1" id="KW-1133">Transmembrane helix</keyword>
<name>A0A6P0ETC6_9ACTN</name>
<evidence type="ECO:0000256" key="1">
    <source>
        <dbReference type="SAM" id="Phobius"/>
    </source>
</evidence>
<organism evidence="2 4">
    <name type="scientific">Modestobacter muralis</name>
    <dbReference type="NCBI Taxonomy" id="1608614"/>
    <lineage>
        <taxon>Bacteria</taxon>
        <taxon>Bacillati</taxon>
        <taxon>Actinomycetota</taxon>
        <taxon>Actinomycetes</taxon>
        <taxon>Geodermatophilales</taxon>
        <taxon>Geodermatophilaceae</taxon>
        <taxon>Modestobacter</taxon>
    </lineage>
</organism>
<reference evidence="2 4" key="1">
    <citation type="submission" date="2020-01" db="EMBL/GenBank/DDBJ databases">
        <title>the WGS Modestobacter muralis CPCC 204518.</title>
        <authorList>
            <person name="Jiang Z."/>
        </authorList>
    </citation>
    <scope>NUCLEOTIDE SEQUENCE [LARGE SCALE GENOMIC DNA]</scope>
    <source>
        <strain evidence="2 4">DSM 100205</strain>
    </source>
</reference>
<comment type="caution">
    <text evidence="2">The sequence shown here is derived from an EMBL/GenBank/DDBJ whole genome shotgun (WGS) entry which is preliminary data.</text>
</comment>
<evidence type="ECO:0000313" key="4">
    <source>
        <dbReference type="Proteomes" id="UP000468828"/>
    </source>
</evidence>
<dbReference type="AlphaFoldDB" id="A0A6P0ETC6"/>
<keyword evidence="1" id="KW-0812">Transmembrane</keyword>
<dbReference type="EMBL" id="JAAGWH010000017">
    <property type="protein sequence ID" value="NEK94195.1"/>
    <property type="molecule type" value="Genomic_DNA"/>
</dbReference>
<evidence type="ECO:0000313" key="5">
    <source>
        <dbReference type="Proteomes" id="UP000471152"/>
    </source>
</evidence>
<proteinExistence type="predicted"/>
<evidence type="ECO:0000313" key="3">
    <source>
        <dbReference type="EMBL" id="NEN50963.1"/>
    </source>
</evidence>